<dbReference type="CDD" id="cd01335">
    <property type="entry name" value="Radical_SAM"/>
    <property type="match status" value="1"/>
</dbReference>
<keyword evidence="11" id="KW-1185">Reference proteome</keyword>
<evidence type="ECO:0000313" key="10">
    <source>
        <dbReference type="EMBL" id="MBB5133404.1"/>
    </source>
</evidence>
<comment type="caution">
    <text evidence="10">The sequence shown here is derived from an EMBL/GenBank/DDBJ whole genome shotgun (WGS) entry which is preliminary data.</text>
</comment>
<dbReference type="EMBL" id="JACHGN010000006">
    <property type="protein sequence ID" value="MBB5133404.1"/>
    <property type="molecule type" value="Genomic_DNA"/>
</dbReference>
<accession>A0A840NX41</accession>
<dbReference type="GO" id="GO:0046872">
    <property type="term" value="F:metal ion binding"/>
    <property type="evidence" value="ECO:0007669"/>
    <property type="project" value="UniProtKB-KW"/>
</dbReference>
<keyword evidence="5" id="KW-0560">Oxidoreductase</keyword>
<comment type="cofactor">
    <cofactor evidence="1">
        <name>[4Fe-4S] cluster</name>
        <dbReference type="ChEBI" id="CHEBI:49883"/>
    </cofactor>
</comment>
<evidence type="ECO:0000256" key="1">
    <source>
        <dbReference type="ARBA" id="ARBA00001966"/>
    </source>
</evidence>
<evidence type="ECO:0000256" key="4">
    <source>
        <dbReference type="ARBA" id="ARBA00022723"/>
    </source>
</evidence>
<dbReference type="PROSITE" id="PS51918">
    <property type="entry name" value="RADICAL_SAM"/>
    <property type="match status" value="1"/>
</dbReference>
<feature type="region of interest" description="Disordered" evidence="8">
    <location>
        <begin position="1"/>
        <end position="39"/>
    </location>
</feature>
<dbReference type="Pfam" id="PF13186">
    <property type="entry name" value="SPASM"/>
    <property type="match status" value="1"/>
</dbReference>
<proteinExistence type="predicted"/>
<dbReference type="Pfam" id="PF04055">
    <property type="entry name" value="Radical_SAM"/>
    <property type="match status" value="1"/>
</dbReference>
<evidence type="ECO:0000256" key="6">
    <source>
        <dbReference type="ARBA" id="ARBA00023004"/>
    </source>
</evidence>
<dbReference type="InterPro" id="IPR023885">
    <property type="entry name" value="4Fe4S-binding_SPASM_dom"/>
</dbReference>
<dbReference type="InterPro" id="IPR058240">
    <property type="entry name" value="rSAM_sf"/>
</dbReference>
<keyword evidence="3" id="KW-0949">S-adenosyl-L-methionine</keyword>
<dbReference type="InterPro" id="IPR050377">
    <property type="entry name" value="Radical_SAM_PqqE_MftC-like"/>
</dbReference>
<organism evidence="10 11">
    <name type="scientific">Thermocatellispora tengchongensis</name>
    <dbReference type="NCBI Taxonomy" id="1073253"/>
    <lineage>
        <taxon>Bacteria</taxon>
        <taxon>Bacillati</taxon>
        <taxon>Actinomycetota</taxon>
        <taxon>Actinomycetes</taxon>
        <taxon>Streptosporangiales</taxon>
        <taxon>Streptosporangiaceae</taxon>
        <taxon>Thermocatellispora</taxon>
    </lineage>
</organism>
<keyword evidence="2" id="KW-0004">4Fe-4S</keyword>
<evidence type="ECO:0000313" key="11">
    <source>
        <dbReference type="Proteomes" id="UP000578449"/>
    </source>
</evidence>
<keyword evidence="4" id="KW-0479">Metal-binding</keyword>
<dbReference type="PANTHER" id="PTHR11228">
    <property type="entry name" value="RADICAL SAM DOMAIN PROTEIN"/>
    <property type="match status" value="1"/>
</dbReference>
<evidence type="ECO:0000256" key="2">
    <source>
        <dbReference type="ARBA" id="ARBA00022485"/>
    </source>
</evidence>
<evidence type="ECO:0000256" key="7">
    <source>
        <dbReference type="ARBA" id="ARBA00023014"/>
    </source>
</evidence>
<dbReference type="PANTHER" id="PTHR11228:SF7">
    <property type="entry name" value="PQQA PEPTIDE CYCLASE"/>
    <property type="match status" value="1"/>
</dbReference>
<dbReference type="RefSeq" id="WP_221336309.1">
    <property type="nucleotide sequence ID" value="NZ_BAABIX010000001.1"/>
</dbReference>
<protein>
    <submittedName>
        <fullName evidence="10">Radical SAM protein with 4Fe4S-binding SPASM domain</fullName>
    </submittedName>
</protein>
<dbReference type="InterPro" id="IPR013785">
    <property type="entry name" value="Aldolase_TIM"/>
</dbReference>
<evidence type="ECO:0000256" key="8">
    <source>
        <dbReference type="SAM" id="MobiDB-lite"/>
    </source>
</evidence>
<evidence type="ECO:0000256" key="3">
    <source>
        <dbReference type="ARBA" id="ARBA00022691"/>
    </source>
</evidence>
<feature type="domain" description="Radical SAM core" evidence="9">
    <location>
        <begin position="39"/>
        <end position="256"/>
    </location>
</feature>
<dbReference type="InterPro" id="IPR007197">
    <property type="entry name" value="rSAM"/>
</dbReference>
<dbReference type="Gene3D" id="3.20.20.70">
    <property type="entry name" value="Aldolase class I"/>
    <property type="match status" value="1"/>
</dbReference>
<evidence type="ECO:0000259" key="9">
    <source>
        <dbReference type="PROSITE" id="PS51918"/>
    </source>
</evidence>
<dbReference type="GO" id="GO:0016491">
    <property type="term" value="F:oxidoreductase activity"/>
    <property type="evidence" value="ECO:0007669"/>
    <property type="project" value="UniProtKB-KW"/>
</dbReference>
<evidence type="ECO:0000256" key="5">
    <source>
        <dbReference type="ARBA" id="ARBA00023002"/>
    </source>
</evidence>
<dbReference type="SFLD" id="SFLDG01067">
    <property type="entry name" value="SPASM/twitch_domain_containing"/>
    <property type="match status" value="1"/>
</dbReference>
<dbReference type="SFLD" id="SFLDG01387">
    <property type="entry name" value="BtrN-like_SPASM_domain_contain"/>
    <property type="match status" value="1"/>
</dbReference>
<keyword evidence="6" id="KW-0408">Iron</keyword>
<dbReference type="GO" id="GO:0051539">
    <property type="term" value="F:4 iron, 4 sulfur cluster binding"/>
    <property type="evidence" value="ECO:0007669"/>
    <property type="project" value="UniProtKB-KW"/>
</dbReference>
<dbReference type="CDD" id="cd21109">
    <property type="entry name" value="SPASM"/>
    <property type="match status" value="1"/>
</dbReference>
<keyword evidence="7" id="KW-0411">Iron-sulfur</keyword>
<dbReference type="PROSITE" id="PS01305">
    <property type="entry name" value="MOAA_NIFB_PQQE"/>
    <property type="match status" value="1"/>
</dbReference>
<dbReference type="AlphaFoldDB" id="A0A840NX41"/>
<dbReference type="Proteomes" id="UP000578449">
    <property type="component" value="Unassembled WGS sequence"/>
</dbReference>
<dbReference type="InterPro" id="IPR000385">
    <property type="entry name" value="MoaA_NifB_PqqE_Fe-S-bd_CS"/>
</dbReference>
<reference evidence="10 11" key="1">
    <citation type="submission" date="2020-08" db="EMBL/GenBank/DDBJ databases">
        <title>Genomic Encyclopedia of Type Strains, Phase IV (KMG-IV): sequencing the most valuable type-strain genomes for metagenomic binning, comparative biology and taxonomic classification.</title>
        <authorList>
            <person name="Goeker M."/>
        </authorList>
    </citation>
    <scope>NUCLEOTIDE SEQUENCE [LARGE SCALE GENOMIC DNA]</scope>
    <source>
        <strain evidence="10 11">DSM 45615</strain>
    </source>
</reference>
<sequence>MRRSRAAPRAGGPARGGGDGEAAGSAEMGGDARDPAEVPPLPAHLQLEVTSACNLRCRMCLVRYRPPVNRAEGAMAPELFHRLLEEVPGLRRLTLQGLGEPLLSPHLMPMLAEAKRRGIRAGFNTNATLLTARRSAELVELGVDWVHVSFDAARAATFEAIRDGADFAAVAAGIRGLWRAKRAAGARLPWTRVVLVAMRRNLAELPDVVRLLSGWGVDELRVQNLAHSFQDAGDGYAEIRAFTEAQALWRGEDRARTARVFAEAARVAGECGLRLRLPELTERRRVRADGEPGCSWPWEAAYVTSEGAVQPCCMVMGDDRIALGDLRRQSFAEIWAGEPYREFRRRLRGEDPPEVCRGCALYRGTF</sequence>
<name>A0A840NX41_9ACTN</name>
<dbReference type="SUPFAM" id="SSF102114">
    <property type="entry name" value="Radical SAM enzymes"/>
    <property type="match status" value="1"/>
</dbReference>
<gene>
    <name evidence="10" type="ORF">HNP84_003130</name>
</gene>
<dbReference type="InterPro" id="IPR034391">
    <property type="entry name" value="AdoMet-like_SPASM_containing"/>
</dbReference>
<dbReference type="SFLD" id="SFLDS00029">
    <property type="entry name" value="Radical_SAM"/>
    <property type="match status" value="1"/>
</dbReference>